<sequence length="202" mass="23624">MIGLRCIKKMLHTNSARQQIKTESIFRRGVHFLFKKNLLLTNSITSGGCMAIGDLVQQEFEFQSKLISERYDWARAGRMCFIGSLLGPLHHYYYIYLDKLLPKTNIKTVLQKIMCDQTIASPGTIVCFFYGMGILENKSMETCTEELKTKFKYVYLGDCAFWPPVQFINFYFLPTHYRVLYINAATVIFNIFLSFMKHYDQH</sequence>
<name>A0ACC1D7D3_9NEOP</name>
<gene>
    <name evidence="1" type="ORF">K1T71_004410</name>
</gene>
<evidence type="ECO:0000313" key="2">
    <source>
        <dbReference type="Proteomes" id="UP000824533"/>
    </source>
</evidence>
<dbReference type="EMBL" id="CM034393">
    <property type="protein sequence ID" value="KAJ0179819.1"/>
    <property type="molecule type" value="Genomic_DNA"/>
</dbReference>
<evidence type="ECO:0000313" key="1">
    <source>
        <dbReference type="EMBL" id="KAJ0179819.1"/>
    </source>
</evidence>
<protein>
    <submittedName>
        <fullName evidence="1">Uncharacterized protein</fullName>
    </submittedName>
</protein>
<organism evidence="1 2">
    <name type="scientific">Dendrolimus kikuchii</name>
    <dbReference type="NCBI Taxonomy" id="765133"/>
    <lineage>
        <taxon>Eukaryota</taxon>
        <taxon>Metazoa</taxon>
        <taxon>Ecdysozoa</taxon>
        <taxon>Arthropoda</taxon>
        <taxon>Hexapoda</taxon>
        <taxon>Insecta</taxon>
        <taxon>Pterygota</taxon>
        <taxon>Neoptera</taxon>
        <taxon>Endopterygota</taxon>
        <taxon>Lepidoptera</taxon>
        <taxon>Glossata</taxon>
        <taxon>Ditrysia</taxon>
        <taxon>Bombycoidea</taxon>
        <taxon>Lasiocampidae</taxon>
        <taxon>Dendrolimus</taxon>
    </lineage>
</organism>
<reference evidence="1 2" key="1">
    <citation type="journal article" date="2021" name="Front. Genet.">
        <title>Chromosome-Level Genome Assembly Reveals Significant Gene Expansion in the Toll and IMD Signaling Pathways of Dendrolimus kikuchii.</title>
        <authorList>
            <person name="Zhou J."/>
            <person name="Wu P."/>
            <person name="Xiong Z."/>
            <person name="Liu N."/>
            <person name="Zhao N."/>
            <person name="Ji M."/>
            <person name="Qiu Y."/>
            <person name="Yang B."/>
        </authorList>
    </citation>
    <scope>NUCLEOTIDE SEQUENCE [LARGE SCALE GENOMIC DNA]</scope>
    <source>
        <strain evidence="1">Ann1</strain>
    </source>
</reference>
<keyword evidence="2" id="KW-1185">Reference proteome</keyword>
<proteinExistence type="predicted"/>
<accession>A0ACC1D7D3</accession>
<comment type="caution">
    <text evidence="1">The sequence shown here is derived from an EMBL/GenBank/DDBJ whole genome shotgun (WGS) entry which is preliminary data.</text>
</comment>
<dbReference type="Proteomes" id="UP000824533">
    <property type="component" value="Linkage Group LG07"/>
</dbReference>